<feature type="compositionally biased region" description="Pro residues" evidence="5">
    <location>
        <begin position="18"/>
        <end position="30"/>
    </location>
</feature>
<dbReference type="GO" id="GO:0051274">
    <property type="term" value="P:beta-glucan biosynthetic process"/>
    <property type="evidence" value="ECO:0007669"/>
    <property type="project" value="TreeGrafter"/>
</dbReference>
<dbReference type="SUPFAM" id="SSF81296">
    <property type="entry name" value="E set domains"/>
    <property type="match status" value="1"/>
</dbReference>
<dbReference type="GO" id="GO:0030246">
    <property type="term" value="F:carbohydrate binding"/>
    <property type="evidence" value="ECO:0007669"/>
    <property type="project" value="InterPro"/>
</dbReference>
<dbReference type="Gene3D" id="2.70.98.10">
    <property type="match status" value="1"/>
</dbReference>
<evidence type="ECO:0000259" key="7">
    <source>
        <dbReference type="Pfam" id="PF04349"/>
    </source>
</evidence>
<dbReference type="PANTHER" id="PTHR30504">
    <property type="entry name" value="GLUCANS BIOSYNTHESIS PROTEIN"/>
    <property type="match status" value="1"/>
</dbReference>
<dbReference type="AlphaFoldDB" id="A0A4D7B8L1"/>
<evidence type="ECO:0000313" key="8">
    <source>
        <dbReference type="EMBL" id="QCI69511.1"/>
    </source>
</evidence>
<gene>
    <name evidence="8" type="ORF">E8M01_30665</name>
</gene>
<dbReference type="PANTHER" id="PTHR30504:SF2">
    <property type="entry name" value="GLUCANS BIOSYNTHESIS PROTEIN G"/>
    <property type="match status" value="1"/>
</dbReference>
<dbReference type="Proteomes" id="UP000298781">
    <property type="component" value="Chromosome"/>
</dbReference>
<dbReference type="KEGG" id="pstg:E8M01_30665"/>
<evidence type="ECO:0000313" key="9">
    <source>
        <dbReference type="Proteomes" id="UP000298781"/>
    </source>
</evidence>
<feature type="region of interest" description="Disordered" evidence="5">
    <location>
        <begin position="13"/>
        <end position="43"/>
    </location>
</feature>
<comment type="pathway">
    <text evidence="2">Glycan metabolism; osmoregulated periplasmic glucan (OPG) biosynthesis.</text>
</comment>
<dbReference type="EMBL" id="CP039690">
    <property type="protein sequence ID" value="QCI69511.1"/>
    <property type="molecule type" value="Genomic_DNA"/>
</dbReference>
<feature type="domain" description="Glucan biosynthesis periplasmic MdoG C-terminal" evidence="7">
    <location>
        <begin position="47"/>
        <end position="516"/>
    </location>
</feature>
<keyword evidence="4" id="KW-0574">Periplasm</keyword>
<reference evidence="8 9" key="1">
    <citation type="submission" date="2019-04" db="EMBL/GenBank/DDBJ databases">
        <title>Phreatobacter aquaticus sp. nov.</title>
        <authorList>
            <person name="Choi A."/>
        </authorList>
    </citation>
    <scope>NUCLEOTIDE SEQUENCE [LARGE SCALE GENOMIC DNA]</scope>
    <source>
        <strain evidence="8 9">KCTC 52518</strain>
    </source>
</reference>
<sequence length="518" mass="57756">MAAPALALLARPAAAQTPPAPAPAPAPAPSPLQAATAAVSDGQPVSRQALIDYAREVSKAPYQPPRADIPRALTQLTLEQYRQIQFKPDKRLWAGENRGFALDLLAPGNIFTTPVAIRTVESGIIRDQRFSADLFDYGSVPPLPADAALPFTGFQAFAPLNRPEQMNEVMAFQGASFFRAIARGQTFGLQARGLMLNVAEPQGEEFPSFRAFWIERPGAGSTNLVIHALLDSDSVTGLYRFALRPGDITVCDTEVTLFPRVDLGHVGLAPLTANFLFAPNDRTNVDDVRGAVHDINGLQMWNGNGEWIWRPMHNPDTLQISAFVDQNPRGFGLLQRDRRFEAFNDLDARFERRPSVWIEPLGDWGQGQVQLMEIPVNDEMNRNILAYWRPRQPLAKGGEHAFAYRMHWCWSPPERPALPHVVATRTGRAPAGGRRRRFMVDFTAEEFADPTRGAGLKPNLTNQRGRISNVDGRFVPELRLYRVGFELDPEAANQVELRLVLERDGQAQSETWLYRWTP</sequence>
<comment type="similarity">
    <text evidence="3">Belongs to the OpgD/OpgG family.</text>
</comment>
<dbReference type="UniPathway" id="UPA00637"/>
<comment type="subcellular location">
    <subcellularLocation>
        <location evidence="1">Periplasm</location>
    </subcellularLocation>
</comment>
<accession>A0A4D7B8L1</accession>
<evidence type="ECO:0000256" key="6">
    <source>
        <dbReference type="SAM" id="SignalP"/>
    </source>
</evidence>
<dbReference type="PIRSF" id="PIRSF006281">
    <property type="entry name" value="MdoG"/>
    <property type="match status" value="1"/>
</dbReference>
<dbReference type="InterPro" id="IPR014756">
    <property type="entry name" value="Ig_E-set"/>
</dbReference>
<protein>
    <submittedName>
        <fullName evidence="8">Glucan biosynthesis protein</fullName>
    </submittedName>
</protein>
<dbReference type="InterPro" id="IPR013783">
    <property type="entry name" value="Ig-like_fold"/>
</dbReference>
<keyword evidence="9" id="KW-1185">Reference proteome</keyword>
<dbReference type="Gene3D" id="2.60.40.10">
    <property type="entry name" value="Immunoglobulins"/>
    <property type="match status" value="1"/>
</dbReference>
<proteinExistence type="inferred from homology"/>
<dbReference type="OrthoDB" id="9777817at2"/>
<evidence type="ECO:0000256" key="5">
    <source>
        <dbReference type="SAM" id="MobiDB-lite"/>
    </source>
</evidence>
<evidence type="ECO:0000256" key="4">
    <source>
        <dbReference type="ARBA" id="ARBA00022764"/>
    </source>
</evidence>
<dbReference type="InterPro" id="IPR014718">
    <property type="entry name" value="GH-type_carb-bd"/>
</dbReference>
<dbReference type="InterPro" id="IPR007444">
    <property type="entry name" value="Glucan_biosyn_MdoG_C"/>
</dbReference>
<dbReference type="Pfam" id="PF04349">
    <property type="entry name" value="MdoG"/>
    <property type="match status" value="1"/>
</dbReference>
<evidence type="ECO:0000256" key="2">
    <source>
        <dbReference type="ARBA" id="ARBA00005001"/>
    </source>
</evidence>
<keyword evidence="6" id="KW-0732">Signal</keyword>
<dbReference type="SUPFAM" id="SSF74650">
    <property type="entry name" value="Galactose mutarotase-like"/>
    <property type="match status" value="1"/>
</dbReference>
<dbReference type="GO" id="GO:0003824">
    <property type="term" value="F:catalytic activity"/>
    <property type="evidence" value="ECO:0007669"/>
    <property type="project" value="InterPro"/>
</dbReference>
<name>A0A4D7B8L1_9HYPH</name>
<organism evidence="8 9">
    <name type="scientific">Phreatobacter stygius</name>
    <dbReference type="NCBI Taxonomy" id="1940610"/>
    <lineage>
        <taxon>Bacteria</taxon>
        <taxon>Pseudomonadati</taxon>
        <taxon>Pseudomonadota</taxon>
        <taxon>Alphaproteobacteria</taxon>
        <taxon>Hyphomicrobiales</taxon>
        <taxon>Phreatobacteraceae</taxon>
        <taxon>Phreatobacter</taxon>
    </lineage>
</organism>
<evidence type="ECO:0000256" key="1">
    <source>
        <dbReference type="ARBA" id="ARBA00004418"/>
    </source>
</evidence>
<feature type="chain" id="PRO_5020663517" evidence="6">
    <location>
        <begin position="16"/>
        <end position="518"/>
    </location>
</feature>
<dbReference type="InterPro" id="IPR011013">
    <property type="entry name" value="Gal_mutarotase_sf_dom"/>
</dbReference>
<dbReference type="InterPro" id="IPR014438">
    <property type="entry name" value="Glucan_biosyn_MdoG/MdoD"/>
</dbReference>
<feature type="signal peptide" evidence="6">
    <location>
        <begin position="1"/>
        <end position="15"/>
    </location>
</feature>
<evidence type="ECO:0000256" key="3">
    <source>
        <dbReference type="ARBA" id="ARBA00009284"/>
    </source>
</evidence>
<dbReference type="GO" id="GO:0030288">
    <property type="term" value="C:outer membrane-bounded periplasmic space"/>
    <property type="evidence" value="ECO:0007669"/>
    <property type="project" value="TreeGrafter"/>
</dbReference>